<evidence type="ECO:0000313" key="5">
    <source>
        <dbReference type="EMBL" id="BDS07640.1"/>
    </source>
</evidence>
<dbReference type="KEGG" id="osu:NT6N_26800"/>
<evidence type="ECO:0000259" key="4">
    <source>
        <dbReference type="Pfam" id="PF04577"/>
    </source>
</evidence>
<name>A0AAT9FNW2_9BACT</name>
<evidence type="ECO:0000256" key="2">
    <source>
        <dbReference type="ARBA" id="ARBA00022679"/>
    </source>
</evidence>
<keyword evidence="2" id="KW-0808">Transferase</keyword>
<keyword evidence="1" id="KW-0328">Glycosyltransferase</keyword>
<evidence type="ECO:0000256" key="1">
    <source>
        <dbReference type="ARBA" id="ARBA00022676"/>
    </source>
</evidence>
<reference evidence="5" key="1">
    <citation type="submission" date="2024-07" db="EMBL/GenBank/DDBJ databases">
        <title>Complete genome sequence of Verrucomicrobiaceae bacterium NT6N.</title>
        <authorList>
            <person name="Huang C."/>
            <person name="Takami H."/>
            <person name="Hamasaki K."/>
        </authorList>
    </citation>
    <scope>NUCLEOTIDE SEQUENCE</scope>
    <source>
        <strain evidence="5">NT6N</strain>
    </source>
</reference>
<dbReference type="GO" id="GO:0016757">
    <property type="term" value="F:glycosyltransferase activity"/>
    <property type="evidence" value="ECO:0007669"/>
    <property type="project" value="UniProtKB-KW"/>
</dbReference>
<organism evidence="5">
    <name type="scientific">Oceaniferula spumae</name>
    <dbReference type="NCBI Taxonomy" id="2979115"/>
    <lineage>
        <taxon>Bacteria</taxon>
        <taxon>Pseudomonadati</taxon>
        <taxon>Verrucomicrobiota</taxon>
        <taxon>Verrucomicrobiia</taxon>
        <taxon>Verrucomicrobiales</taxon>
        <taxon>Verrucomicrobiaceae</taxon>
        <taxon>Oceaniferula</taxon>
    </lineage>
</organism>
<sequence length="370" mass="42819">MVQKMGISVTPPICENLLLWAPTQGFESKKIQEPFLMDDPLPECIRSHPKLDKIFQLVDGLGFHSQHLIIIPNAKVRGHRGMISFGENDSYYIAETHWRVSNVYHHPIYLNEWPISETRKLEGNWYCMMGRNGSQYFHWFWDELPRLYSALPHLPPDTRFLVAEEICDYQKDSLKALGVLPELCLFQNHHTDSIVERLWFPTASGHSEQAAVSPMIAKQLRKALVDKLGHHENKGTRRVFISRASARRRILINENELAEHVTKLGFEIVHAEKLEFTEQVKLFSECSIVLAQHGAGLTNMLFVPENCKVLEIHGPRVTRIHYWMMTRALGLEYDCFVGTDVEHSIDENEPDFKVDVPKFEAWLKQVLNNK</sequence>
<proteinExistence type="predicted"/>
<dbReference type="AlphaFoldDB" id="A0AAT9FNW2"/>
<accession>A0AAT9FNW2</accession>
<dbReference type="PANTHER" id="PTHR20961">
    <property type="entry name" value="GLYCOSYLTRANSFERASE"/>
    <property type="match status" value="1"/>
</dbReference>
<keyword evidence="3" id="KW-0325">Glycoprotein</keyword>
<dbReference type="Pfam" id="PF04577">
    <property type="entry name" value="Glyco_transf_61"/>
    <property type="match status" value="1"/>
</dbReference>
<feature type="domain" description="Glycosyltransferase 61 catalytic" evidence="4">
    <location>
        <begin position="136"/>
        <end position="310"/>
    </location>
</feature>
<evidence type="ECO:0000256" key="3">
    <source>
        <dbReference type="ARBA" id="ARBA00023180"/>
    </source>
</evidence>
<dbReference type="EMBL" id="AP026866">
    <property type="protein sequence ID" value="BDS07640.1"/>
    <property type="molecule type" value="Genomic_DNA"/>
</dbReference>
<gene>
    <name evidence="5" type="ORF">NT6N_26800</name>
</gene>
<dbReference type="InterPro" id="IPR049625">
    <property type="entry name" value="Glyco_transf_61_cat"/>
</dbReference>
<dbReference type="InterPro" id="IPR007657">
    <property type="entry name" value="Glycosyltransferase_61"/>
</dbReference>
<protein>
    <recommendedName>
        <fullName evidence="4">Glycosyltransferase 61 catalytic domain-containing protein</fullName>
    </recommendedName>
</protein>